<evidence type="ECO:0000259" key="1">
    <source>
        <dbReference type="Pfam" id="PF13451"/>
    </source>
</evidence>
<dbReference type="Pfam" id="PF13451">
    <property type="entry name" value="zf_Tbcl"/>
    <property type="match status" value="1"/>
</dbReference>
<protein>
    <submittedName>
        <fullName evidence="2">Zinc-ribbon domain containing protein</fullName>
    </submittedName>
</protein>
<name>A0ABU9CB06_9BURK</name>
<evidence type="ECO:0000313" key="3">
    <source>
        <dbReference type="Proteomes" id="UP001379945"/>
    </source>
</evidence>
<proteinExistence type="predicted"/>
<organism evidence="2 3">
    <name type="scientific">Ideonella margarita</name>
    <dbReference type="NCBI Taxonomy" id="2984191"/>
    <lineage>
        <taxon>Bacteria</taxon>
        <taxon>Pseudomonadati</taxon>
        <taxon>Pseudomonadota</taxon>
        <taxon>Betaproteobacteria</taxon>
        <taxon>Burkholderiales</taxon>
        <taxon>Sphaerotilaceae</taxon>
        <taxon>Ideonella</taxon>
    </lineage>
</organism>
<feature type="domain" description="Probable zinc-binding" evidence="1">
    <location>
        <begin position="82"/>
        <end position="130"/>
    </location>
</feature>
<sequence length="149" mass="17167">MKSGKQRRTEIQVQRAEQRDDAADAAAKLRLDERARNAKLANGEKARELALVSKRLHVNPANLGPNVSWGWPEFVHRGYYVDQPFSCRACGKEQVWSATQQRWWFESAKGDVWTVAVHCRTCRIKERERKNLARRTHLEGVARKRSDGA</sequence>
<dbReference type="InterPro" id="IPR025306">
    <property type="entry name" value="Zn-bnd_dom_prob"/>
</dbReference>
<evidence type="ECO:0000313" key="2">
    <source>
        <dbReference type="EMBL" id="MEK8047884.1"/>
    </source>
</evidence>
<dbReference type="EMBL" id="JBBUTI010000012">
    <property type="protein sequence ID" value="MEK8047884.1"/>
    <property type="molecule type" value="Genomic_DNA"/>
</dbReference>
<reference evidence="2 3" key="1">
    <citation type="submission" date="2024-04" db="EMBL/GenBank/DDBJ databases">
        <title>Novel species of the genus Ideonella isolated from streams.</title>
        <authorList>
            <person name="Lu H."/>
        </authorList>
    </citation>
    <scope>NUCLEOTIDE SEQUENCE [LARGE SCALE GENOMIC DNA]</scope>
    <source>
        <strain evidence="2 3">LYT19W</strain>
    </source>
</reference>
<accession>A0ABU9CB06</accession>
<comment type="caution">
    <text evidence="2">The sequence shown here is derived from an EMBL/GenBank/DDBJ whole genome shotgun (WGS) entry which is preliminary data.</text>
</comment>
<dbReference type="Proteomes" id="UP001379945">
    <property type="component" value="Unassembled WGS sequence"/>
</dbReference>
<dbReference type="RefSeq" id="WP_341400194.1">
    <property type="nucleotide sequence ID" value="NZ_JBBUTI010000012.1"/>
</dbReference>
<keyword evidence="3" id="KW-1185">Reference proteome</keyword>
<gene>
    <name evidence="2" type="ORF">AACH00_16110</name>
</gene>